<dbReference type="NCBIfam" id="NF010030">
    <property type="entry name" value="PRK13505.1"/>
    <property type="match status" value="1"/>
</dbReference>
<evidence type="ECO:0000313" key="10">
    <source>
        <dbReference type="Proteomes" id="UP000218181"/>
    </source>
</evidence>
<keyword evidence="5 8" id="KW-0067">ATP-binding</keyword>
<evidence type="ECO:0000256" key="4">
    <source>
        <dbReference type="ARBA" id="ARBA00022741"/>
    </source>
</evidence>
<keyword evidence="4 8" id="KW-0547">Nucleotide-binding</keyword>
<dbReference type="GO" id="GO:0035999">
    <property type="term" value="P:tetrahydrofolate interconversion"/>
    <property type="evidence" value="ECO:0007669"/>
    <property type="project" value="UniProtKB-UniRule"/>
</dbReference>
<comment type="catalytic activity">
    <reaction evidence="6 8">
        <text>(6S)-5,6,7,8-tetrahydrofolate + formate + ATP = (6R)-10-formyltetrahydrofolate + ADP + phosphate</text>
        <dbReference type="Rhea" id="RHEA:20221"/>
        <dbReference type="ChEBI" id="CHEBI:15740"/>
        <dbReference type="ChEBI" id="CHEBI:30616"/>
        <dbReference type="ChEBI" id="CHEBI:43474"/>
        <dbReference type="ChEBI" id="CHEBI:57453"/>
        <dbReference type="ChEBI" id="CHEBI:195366"/>
        <dbReference type="ChEBI" id="CHEBI:456216"/>
        <dbReference type="EC" id="6.3.4.3"/>
    </reaction>
</comment>
<dbReference type="Pfam" id="PF01268">
    <property type="entry name" value="FTHFS"/>
    <property type="match status" value="1"/>
</dbReference>
<evidence type="ECO:0000256" key="3">
    <source>
        <dbReference type="ARBA" id="ARBA00022598"/>
    </source>
</evidence>
<evidence type="ECO:0000313" key="9">
    <source>
        <dbReference type="EMBL" id="PCS00905.1"/>
    </source>
</evidence>
<dbReference type="STRING" id="1291764.GCA_001311235_01252"/>
<dbReference type="SUPFAM" id="SSF52540">
    <property type="entry name" value="P-loop containing nucleoside triphosphate hydrolases"/>
    <property type="match status" value="1"/>
</dbReference>
<comment type="pathway">
    <text evidence="1 8">One-carbon metabolism; tetrahydrofolate interconversion.</text>
</comment>
<dbReference type="UniPathway" id="UPA00193"/>
<dbReference type="FunFam" id="3.30.1510.10:FF:000001">
    <property type="entry name" value="Formate--tetrahydrofolate ligase"/>
    <property type="match status" value="1"/>
</dbReference>
<dbReference type="FunFam" id="3.10.410.10:FF:000001">
    <property type="entry name" value="Putative formate--tetrahydrofolate ligase"/>
    <property type="match status" value="1"/>
</dbReference>
<evidence type="ECO:0000256" key="2">
    <source>
        <dbReference type="ARBA" id="ARBA00022563"/>
    </source>
</evidence>
<dbReference type="Gene3D" id="3.10.410.10">
    <property type="entry name" value="Formyltetrahydrofolate synthetase, domain 3"/>
    <property type="match status" value="1"/>
</dbReference>
<name>A0A2A5RNH4_9LACT</name>
<dbReference type="EC" id="6.3.4.3" evidence="8"/>
<dbReference type="InterPro" id="IPR027417">
    <property type="entry name" value="P-loop_NTPase"/>
</dbReference>
<evidence type="ECO:0000256" key="6">
    <source>
        <dbReference type="ARBA" id="ARBA00049033"/>
    </source>
</evidence>
<dbReference type="InterPro" id="IPR000559">
    <property type="entry name" value="Formate_THF_ligase"/>
</dbReference>
<dbReference type="PROSITE" id="PS00721">
    <property type="entry name" value="FTHFS_1"/>
    <property type="match status" value="1"/>
</dbReference>
<comment type="caution">
    <text evidence="9">The sequence shown here is derived from an EMBL/GenBank/DDBJ whole genome shotgun (WGS) entry which is preliminary data.</text>
</comment>
<keyword evidence="2 8" id="KW-0554">One-carbon metabolism</keyword>
<reference evidence="9 10" key="1">
    <citation type="submission" date="2014-12" db="EMBL/GenBank/DDBJ databases">
        <title>Draft genome sequences of 10 type strains of Lactococcus.</title>
        <authorList>
            <person name="Sun Z."/>
            <person name="Zhong Z."/>
            <person name="Liu W."/>
            <person name="Zhang W."/>
            <person name="Zhang H."/>
        </authorList>
    </citation>
    <scope>NUCLEOTIDE SEQUENCE [LARGE SCALE GENOMIC DNA]</scope>
    <source>
        <strain evidence="9 10">JCM 16395</strain>
    </source>
</reference>
<accession>A0A2A5RNH4</accession>
<evidence type="ECO:0000256" key="8">
    <source>
        <dbReference type="HAMAP-Rule" id="MF_01543"/>
    </source>
</evidence>
<dbReference type="Proteomes" id="UP000218181">
    <property type="component" value="Unassembled WGS sequence"/>
</dbReference>
<dbReference type="InterPro" id="IPR020628">
    <property type="entry name" value="Formate_THF_ligase_CS"/>
</dbReference>
<evidence type="ECO:0000256" key="7">
    <source>
        <dbReference type="ARBA" id="ARBA00061363"/>
    </source>
</evidence>
<gene>
    <name evidence="8" type="primary">fhs</name>
    <name evidence="9" type="ORF">RT41_GL000695</name>
</gene>
<comment type="similarity">
    <text evidence="7 8">Belongs to the formate--tetrahydrofolate ligase family.</text>
</comment>
<dbReference type="EMBL" id="JXJU01000002">
    <property type="protein sequence ID" value="PCS00905.1"/>
    <property type="molecule type" value="Genomic_DNA"/>
</dbReference>
<organism evidence="9 10">
    <name type="scientific">Lactococcus fujiensis JCM 16395</name>
    <dbReference type="NCBI Taxonomy" id="1291764"/>
    <lineage>
        <taxon>Bacteria</taxon>
        <taxon>Bacillati</taxon>
        <taxon>Bacillota</taxon>
        <taxon>Bacilli</taxon>
        <taxon>Lactobacillales</taxon>
        <taxon>Streptococcaceae</taxon>
        <taxon>Lactococcus</taxon>
    </lineage>
</organism>
<protein>
    <recommendedName>
        <fullName evidence="8">Formate--tetrahydrofolate ligase</fullName>
        <ecNumber evidence="8">6.3.4.3</ecNumber>
    </recommendedName>
    <alternativeName>
        <fullName evidence="8">Formyltetrahydrofolate synthetase</fullName>
        <shortName evidence="8">FHS</shortName>
        <shortName evidence="8">FTHFS</shortName>
    </alternativeName>
</protein>
<dbReference type="HAMAP" id="MF_01543">
    <property type="entry name" value="FTHFS"/>
    <property type="match status" value="1"/>
</dbReference>
<dbReference type="GO" id="GO:0005524">
    <property type="term" value="F:ATP binding"/>
    <property type="evidence" value="ECO:0007669"/>
    <property type="project" value="UniProtKB-UniRule"/>
</dbReference>
<keyword evidence="10" id="KW-1185">Reference proteome</keyword>
<dbReference type="GO" id="GO:0004329">
    <property type="term" value="F:formate-tetrahydrofolate ligase activity"/>
    <property type="evidence" value="ECO:0007669"/>
    <property type="project" value="UniProtKB-UniRule"/>
</dbReference>
<feature type="binding site" evidence="8">
    <location>
        <begin position="70"/>
        <end position="77"/>
    </location>
    <ligand>
        <name>ATP</name>
        <dbReference type="ChEBI" id="CHEBI:30616"/>
    </ligand>
</feature>
<dbReference type="AlphaFoldDB" id="A0A2A5RNH4"/>
<keyword evidence="3 8" id="KW-0436">Ligase</keyword>
<evidence type="ECO:0000256" key="5">
    <source>
        <dbReference type="ARBA" id="ARBA00022840"/>
    </source>
</evidence>
<dbReference type="CDD" id="cd00477">
    <property type="entry name" value="FTHFS"/>
    <property type="match status" value="1"/>
</dbReference>
<evidence type="ECO:0000256" key="1">
    <source>
        <dbReference type="ARBA" id="ARBA00004777"/>
    </source>
</evidence>
<dbReference type="PROSITE" id="PS00722">
    <property type="entry name" value="FTHFS_2"/>
    <property type="match status" value="1"/>
</dbReference>
<dbReference type="Gene3D" id="3.40.50.300">
    <property type="entry name" value="P-loop containing nucleotide triphosphate hydrolases"/>
    <property type="match status" value="1"/>
</dbReference>
<proteinExistence type="inferred from homology"/>
<sequence>MLEKKMKSDIEIAQETEMEPISQIAQKVGLTFEEIELYGKYKAKIPFEVINRIKNRSNGKLILVTAINPTPAGEGKSTVTVGLADAFNQIGTKTMVALREPSLGPVMGMKGGAAGGGYAQILPMEDINLHFTGDIHAITTANNAISAFLDNSLQQGNPLNIDPRRIIWKRVLDLNDRALRHITIGLGGPVNGVPREDGFDITVASEIMAVLCLATSIDDLKARISRIVIASTYDRKPVTVDDLGVSGAIAMLLKDALKPNLVQTIEGTPALVHGGPFANIAHGCNSVLATQTALKLSDLVITEAGFGADLGGEKFLDIKTRQLGSTPDAIVLVATVRALKMHGGVNKNNLKEENVEALKIGFSNLKRHLENMQSYGLPVVVAINQFASDTAAEINELMRLTEALHVPISLCQVFEKGGRGGIDLAQKLLPLLQEKTEFSYLYDLNESVEEKINKLVTNIYGGSKVSFSAKAKRQMREIEENHWNNLPICMAKTQYSFSDNPNLMGAPEGFEITVRELIPKIGAGFIVALLGDIMTMPGLPKAPAALKMDVTNEGKISGLF</sequence>
<dbReference type="Gene3D" id="3.30.1510.10">
    <property type="entry name" value="Domain 2, N(10)-formyltetrahydrofolate synthetase"/>
    <property type="match status" value="1"/>
</dbReference>